<dbReference type="OrthoDB" id="14295at10239"/>
<dbReference type="Gene3D" id="3.40.1350.10">
    <property type="match status" value="1"/>
</dbReference>
<keyword evidence="2" id="KW-0540">Nuclease</keyword>
<evidence type="ECO:0000313" key="6">
    <source>
        <dbReference type="Proteomes" id="UP000232892"/>
    </source>
</evidence>
<accession>S4TN23</accession>
<proteinExistence type="predicted"/>
<keyword evidence="3" id="KW-0378">Hydrolase</keyword>
<reference evidence="5 6" key="1">
    <citation type="journal article" date="2013" name="BMC Genomics">
        <title>Genomic characterization provides new insight into Salmonella phage diversity.</title>
        <authorList>
            <person name="Moreno Switt A.I."/>
            <person name="Orsi R.H."/>
            <person name="den Bakker H.C."/>
            <person name="Vongkamjan K."/>
            <person name="Altier C."/>
            <person name="Wiedmann M."/>
        </authorList>
    </citation>
    <scope>NUCLEOTIDE SEQUENCE [LARGE SCALE GENOMIC DNA]</scope>
</reference>
<dbReference type="GO" id="GO:0016788">
    <property type="term" value="F:hydrolase activity, acting on ester bonds"/>
    <property type="evidence" value="ECO:0007669"/>
    <property type="project" value="InterPro"/>
</dbReference>
<evidence type="ECO:0000256" key="3">
    <source>
        <dbReference type="ARBA" id="ARBA00022801"/>
    </source>
</evidence>
<gene>
    <name evidence="5" type="ORF">SP126_00395</name>
</gene>
<dbReference type="Proteomes" id="UP000232892">
    <property type="component" value="Segment"/>
</dbReference>
<dbReference type="InterPro" id="IPR011856">
    <property type="entry name" value="tRNA_endonuc-like_dom_sf"/>
</dbReference>
<dbReference type="GO" id="GO:0003676">
    <property type="term" value="F:nucleic acid binding"/>
    <property type="evidence" value="ECO:0007669"/>
    <property type="project" value="InterPro"/>
</dbReference>
<dbReference type="GO" id="GO:0004518">
    <property type="term" value="F:nuclease activity"/>
    <property type="evidence" value="ECO:0007669"/>
    <property type="project" value="UniProtKB-KW"/>
</dbReference>
<dbReference type="EMBL" id="KC139513">
    <property type="protein sequence ID" value="AGF87909.1"/>
    <property type="molecule type" value="Genomic_DNA"/>
</dbReference>
<evidence type="ECO:0000256" key="1">
    <source>
        <dbReference type="ARBA" id="ARBA00001946"/>
    </source>
</evidence>
<protein>
    <recommendedName>
        <fullName evidence="4">VRR-NUC domain-containing protein</fullName>
    </recommendedName>
</protein>
<comment type="cofactor">
    <cofactor evidence="1">
        <name>Mg(2+)</name>
        <dbReference type="ChEBI" id="CHEBI:18420"/>
    </cofactor>
</comment>
<keyword evidence="6" id="KW-1185">Reference proteome</keyword>
<organism evidence="5 6">
    <name type="scientific">Salmonella phage FSL SP-126</name>
    <dbReference type="NCBI Taxonomy" id="2928681"/>
    <lineage>
        <taxon>Viruses</taxon>
        <taxon>Duplodnaviria</taxon>
        <taxon>Heunggongvirae</taxon>
        <taxon>Uroviricota</taxon>
        <taxon>Caudoviricetes</taxon>
        <taxon>Drexlerviridae</taxon>
        <taxon>Tempevirinae</taxon>
        <taxon>Tlsvirus</taxon>
        <taxon>Tlsvirus SP126</taxon>
    </lineage>
</organism>
<evidence type="ECO:0000259" key="4">
    <source>
        <dbReference type="Pfam" id="PF08774"/>
    </source>
</evidence>
<sequence length="135" mass="15326">MVTDKGDYLEYYDKSDPDTRPEAPHQVDSYSWVTHHYPLWLTWHTKNEGKKTIGEAVKDRQAGVKKGVSDVLILTGFIGCKYAFIAIELKRANKKGTKVSQEQKDFLRCVRECGGFAAVCYGFEQFKLAISDAIK</sequence>
<dbReference type="InterPro" id="IPR014883">
    <property type="entry name" value="VRR_NUC"/>
</dbReference>
<evidence type="ECO:0000313" key="5">
    <source>
        <dbReference type="EMBL" id="AGF87909.1"/>
    </source>
</evidence>
<feature type="domain" description="VRR-NUC" evidence="4">
    <location>
        <begin position="26"/>
        <end position="123"/>
    </location>
</feature>
<evidence type="ECO:0000256" key="2">
    <source>
        <dbReference type="ARBA" id="ARBA00022722"/>
    </source>
</evidence>
<dbReference type="Pfam" id="PF08774">
    <property type="entry name" value="VRR_NUC"/>
    <property type="match status" value="1"/>
</dbReference>
<name>S4TN23_9CAUD</name>